<evidence type="ECO:0000313" key="4">
    <source>
        <dbReference type="EMBL" id="SIO95383.1"/>
    </source>
</evidence>
<keyword evidence="6" id="KW-1185">Reference proteome</keyword>
<feature type="domain" description="Thioesterase" evidence="2">
    <location>
        <begin position="2"/>
        <end position="225"/>
    </location>
</feature>
<dbReference type="SUPFAM" id="SSF53474">
    <property type="entry name" value="alpha/beta-Hydrolases"/>
    <property type="match status" value="1"/>
</dbReference>
<proteinExistence type="inferred from homology"/>
<evidence type="ECO:0000259" key="2">
    <source>
        <dbReference type="Pfam" id="PF00975"/>
    </source>
</evidence>
<accession>A0A1N6M7F8</accession>
<dbReference type="RefSeq" id="WP_074373877.1">
    <property type="nucleotide sequence ID" value="NZ_AP024907.1"/>
</dbReference>
<gene>
    <name evidence="4" type="primary">lgrE</name>
    <name evidence="4" type="ORF">VSP9026_03125</name>
    <name evidence="3" type="ORF">Vspart_01366</name>
</gene>
<evidence type="ECO:0000313" key="6">
    <source>
        <dbReference type="Proteomes" id="UP000515264"/>
    </source>
</evidence>
<dbReference type="EMBL" id="CP046268">
    <property type="protein sequence ID" value="QMV14118.1"/>
    <property type="molecule type" value="Genomic_DNA"/>
</dbReference>
<reference evidence="3" key="2">
    <citation type="submission" date="2019-11" db="EMBL/GenBank/DDBJ databases">
        <authorList>
            <person name="January G."/>
            <person name="Bunk B."/>
        </authorList>
    </citation>
    <scope>NUCLEOTIDE SEQUENCE</scope>
    <source>
        <strain evidence="3">3.6</strain>
    </source>
</reference>
<comment type="similarity">
    <text evidence="1">Belongs to the thioesterase family.</text>
</comment>
<protein>
    <submittedName>
        <fullName evidence="4">Linear gramicidin dehydrogenase LgrE</fullName>
        <ecNumber evidence="4">1.1.-.-</ecNumber>
    </submittedName>
</protein>
<dbReference type="InterPro" id="IPR029058">
    <property type="entry name" value="AB_hydrolase_fold"/>
</dbReference>
<dbReference type="AlphaFoldDB" id="A0A1N6M7F8"/>
<evidence type="ECO:0000256" key="1">
    <source>
        <dbReference type="ARBA" id="ARBA00007169"/>
    </source>
</evidence>
<evidence type="ECO:0000313" key="5">
    <source>
        <dbReference type="Proteomes" id="UP000184774"/>
    </source>
</evidence>
<dbReference type="OrthoDB" id="8480037at2"/>
<dbReference type="GO" id="GO:0008610">
    <property type="term" value="P:lipid biosynthetic process"/>
    <property type="evidence" value="ECO:0007669"/>
    <property type="project" value="TreeGrafter"/>
</dbReference>
<keyword evidence="4" id="KW-0560">Oxidoreductase</keyword>
<reference evidence="4 5" key="1">
    <citation type="submission" date="2016-12" db="EMBL/GenBank/DDBJ databases">
        <authorList>
            <person name="Song W.-J."/>
            <person name="Kurnit D.M."/>
        </authorList>
    </citation>
    <scope>NUCLEOTIDE SEQUENCE [LARGE SCALE GENOMIC DNA]</scope>
    <source>
        <strain evidence="4 5">CECT 9026</strain>
    </source>
</reference>
<dbReference type="Pfam" id="PF00975">
    <property type="entry name" value="Thioesterase"/>
    <property type="match status" value="1"/>
</dbReference>
<sequence>MRLYLLPYAGGSAKSYQVLQPFFAPTIDVVPLDVPDRGRMYADLPELLSLREMAHRIAVHIGNETEPYAIFGHSMGALLAFEVVRALTSMHGCLPLLLMVSGHQAPHLERTCPSLHDSPQDEFDRRLSLLSATPQEILDHGEMMDLLRPRIRRDFQACETYRYTEGRALPVPLACLGGDDDPTVSIDELHAWSMHSSDYLGSFLFPGGHFYFLDNLPEVAKEVERLMCLVAMTA</sequence>
<dbReference type="InterPro" id="IPR012223">
    <property type="entry name" value="TEII"/>
</dbReference>
<dbReference type="EMBL" id="FSSB01000018">
    <property type="protein sequence ID" value="SIO95383.1"/>
    <property type="molecule type" value="Genomic_DNA"/>
</dbReference>
<dbReference type="PANTHER" id="PTHR11487">
    <property type="entry name" value="THIOESTERASE"/>
    <property type="match status" value="1"/>
</dbReference>
<dbReference type="Gene3D" id="3.40.50.1820">
    <property type="entry name" value="alpha/beta hydrolase"/>
    <property type="match status" value="1"/>
</dbReference>
<evidence type="ECO:0000313" key="3">
    <source>
        <dbReference type="EMBL" id="QMV14118.1"/>
    </source>
</evidence>
<name>A0A1N6M7F8_9VIBR</name>
<dbReference type="Proteomes" id="UP000184774">
    <property type="component" value="Unassembled WGS sequence"/>
</dbReference>
<dbReference type="EC" id="1.1.-.-" evidence="4"/>
<dbReference type="GO" id="GO:0016491">
    <property type="term" value="F:oxidoreductase activity"/>
    <property type="evidence" value="ECO:0007669"/>
    <property type="project" value="UniProtKB-KW"/>
</dbReference>
<dbReference type="PANTHER" id="PTHR11487:SF0">
    <property type="entry name" value="S-ACYL FATTY ACID SYNTHASE THIOESTERASE, MEDIUM CHAIN"/>
    <property type="match status" value="1"/>
</dbReference>
<organism evidence="4 5">
    <name type="scientific">Vibrio spartinae</name>
    <dbReference type="NCBI Taxonomy" id="1918945"/>
    <lineage>
        <taxon>Bacteria</taxon>
        <taxon>Pseudomonadati</taxon>
        <taxon>Pseudomonadota</taxon>
        <taxon>Gammaproteobacteria</taxon>
        <taxon>Vibrionales</taxon>
        <taxon>Vibrionaceae</taxon>
        <taxon>Vibrio</taxon>
    </lineage>
</organism>
<dbReference type="Proteomes" id="UP000515264">
    <property type="component" value="Chromosome 1"/>
</dbReference>
<dbReference type="InterPro" id="IPR001031">
    <property type="entry name" value="Thioesterase"/>
</dbReference>
<reference evidence="3 6" key="3">
    <citation type="journal article" date="2020" name="J. Nat. Prod.">
        <title>Genomics-Metabolomics Profiling Disclosed Marine Vibrio spartinae 3.6 as a Producer of a New Branched Side Chain Prodigiosin.</title>
        <authorList>
            <person name="Vitale G.A."/>
            <person name="Sciarretta M."/>
            <person name="Palma Esposito F."/>
            <person name="January G.G."/>
            <person name="Giaccio M."/>
            <person name="Bunk B."/>
            <person name="Sproer C."/>
            <person name="Bajerski F."/>
            <person name="Power D."/>
            <person name="Festa C."/>
            <person name="Monti M.C."/>
            <person name="D'Auria M.V."/>
            <person name="de Pascale D."/>
        </authorList>
    </citation>
    <scope>NUCLEOTIDE SEQUENCE [LARGE SCALE GENOMIC DNA]</scope>
    <source>
        <strain evidence="3 6">3.6</strain>
    </source>
</reference>